<accession>A0A8T0SV89</accession>
<evidence type="ECO:0000256" key="1">
    <source>
        <dbReference type="SAM" id="MobiDB-lite"/>
    </source>
</evidence>
<evidence type="ECO:0000313" key="2">
    <source>
        <dbReference type="EMBL" id="KAG2600009.1"/>
    </source>
</evidence>
<gene>
    <name evidence="2" type="ORF">PVAP13_5KG498707</name>
</gene>
<dbReference type="AlphaFoldDB" id="A0A8T0SV89"/>
<feature type="compositionally biased region" description="Basic residues" evidence="1">
    <location>
        <begin position="89"/>
        <end position="101"/>
    </location>
</feature>
<feature type="non-terminal residue" evidence="2">
    <location>
        <position position="101"/>
    </location>
</feature>
<feature type="non-terminal residue" evidence="2">
    <location>
        <position position="1"/>
    </location>
</feature>
<name>A0A8T0SV89_PANVG</name>
<sequence>RLLTTYRAERPSPAGCSAADAVAGSRSGRVALVLLRSSGVASWPQPSHHHPPERKGSVGVVGSLRAAVCCVPGNGRDSAAISADSQPRPCRRVASHRVVSR</sequence>
<reference evidence="2" key="1">
    <citation type="submission" date="2020-05" db="EMBL/GenBank/DDBJ databases">
        <title>WGS assembly of Panicum virgatum.</title>
        <authorList>
            <person name="Lovell J.T."/>
            <person name="Jenkins J."/>
            <person name="Shu S."/>
            <person name="Juenger T.E."/>
            <person name="Schmutz J."/>
        </authorList>
    </citation>
    <scope>NUCLEOTIDE SEQUENCE</scope>
    <source>
        <strain evidence="2">AP13</strain>
    </source>
</reference>
<protein>
    <submittedName>
        <fullName evidence="2">Uncharacterized protein</fullName>
    </submittedName>
</protein>
<proteinExistence type="predicted"/>
<comment type="caution">
    <text evidence="2">The sequence shown here is derived from an EMBL/GenBank/DDBJ whole genome shotgun (WGS) entry which is preliminary data.</text>
</comment>
<keyword evidence="3" id="KW-1185">Reference proteome</keyword>
<feature type="region of interest" description="Disordered" evidence="1">
    <location>
        <begin position="78"/>
        <end position="101"/>
    </location>
</feature>
<organism evidence="2 3">
    <name type="scientific">Panicum virgatum</name>
    <name type="common">Blackwell switchgrass</name>
    <dbReference type="NCBI Taxonomy" id="38727"/>
    <lineage>
        <taxon>Eukaryota</taxon>
        <taxon>Viridiplantae</taxon>
        <taxon>Streptophyta</taxon>
        <taxon>Embryophyta</taxon>
        <taxon>Tracheophyta</taxon>
        <taxon>Spermatophyta</taxon>
        <taxon>Magnoliopsida</taxon>
        <taxon>Liliopsida</taxon>
        <taxon>Poales</taxon>
        <taxon>Poaceae</taxon>
        <taxon>PACMAD clade</taxon>
        <taxon>Panicoideae</taxon>
        <taxon>Panicodae</taxon>
        <taxon>Paniceae</taxon>
        <taxon>Panicinae</taxon>
        <taxon>Panicum</taxon>
        <taxon>Panicum sect. Hiantes</taxon>
    </lineage>
</organism>
<dbReference type="EMBL" id="CM029045">
    <property type="protein sequence ID" value="KAG2600009.1"/>
    <property type="molecule type" value="Genomic_DNA"/>
</dbReference>
<dbReference type="Proteomes" id="UP000823388">
    <property type="component" value="Chromosome 5K"/>
</dbReference>
<evidence type="ECO:0000313" key="3">
    <source>
        <dbReference type="Proteomes" id="UP000823388"/>
    </source>
</evidence>